<dbReference type="Proteomes" id="UP000436655">
    <property type="component" value="Unassembled WGS sequence"/>
</dbReference>
<proteinExistence type="predicted"/>
<organism evidence="1 2">
    <name type="scientific">Companilactobacillus mishanensis</name>
    <dbReference type="NCBI Taxonomy" id="2486008"/>
    <lineage>
        <taxon>Bacteria</taxon>
        <taxon>Bacillati</taxon>
        <taxon>Bacillota</taxon>
        <taxon>Bacilli</taxon>
        <taxon>Lactobacillales</taxon>
        <taxon>Lactobacillaceae</taxon>
        <taxon>Companilactobacillus</taxon>
    </lineage>
</organism>
<comment type="caution">
    <text evidence="1">The sequence shown here is derived from an EMBL/GenBank/DDBJ whole genome shotgun (WGS) entry which is preliminary data.</text>
</comment>
<dbReference type="NCBIfam" id="TIGR01558">
    <property type="entry name" value="sm_term_P27"/>
    <property type="match status" value="1"/>
</dbReference>
<evidence type="ECO:0000313" key="2">
    <source>
        <dbReference type="Proteomes" id="UP000436655"/>
    </source>
</evidence>
<name>A0ABW9P3Y9_9LACO</name>
<reference evidence="1 2" key="1">
    <citation type="journal article" date="2019" name="Syst. Appl. Microbiol.">
        <title>Polyphasic characterization of two novel Lactobacillus spp. isolated from blown salami packages: Description of Lactobacillus halodurans sp. nov. and Lactobacillus salsicarnum sp. nov.</title>
        <authorList>
            <person name="Schuster J.A."/>
            <person name="Klingl A."/>
            <person name="Vogel R.F."/>
            <person name="Ehrmann M.A."/>
        </authorList>
    </citation>
    <scope>NUCLEOTIDE SEQUENCE [LARGE SCALE GENOMIC DNA]</scope>
    <source>
        <strain evidence="1 2">TMW 1.2098</strain>
    </source>
</reference>
<dbReference type="EMBL" id="VDFN01000001">
    <property type="protein sequence ID" value="MQS43975.1"/>
    <property type="molecule type" value="Genomic_DNA"/>
</dbReference>
<accession>A0ABW9P3Y9</accession>
<protein>
    <submittedName>
        <fullName evidence="1">Phage terminase small subunit P27 family</fullName>
    </submittedName>
</protein>
<dbReference type="InterPro" id="IPR006448">
    <property type="entry name" value="Phage_term_ssu_P27"/>
</dbReference>
<dbReference type="Pfam" id="PF05119">
    <property type="entry name" value="Terminase_4"/>
    <property type="match status" value="1"/>
</dbReference>
<gene>
    <name evidence="1" type="ORF">FHL03_00595</name>
</gene>
<evidence type="ECO:0000313" key="1">
    <source>
        <dbReference type="EMBL" id="MQS43975.1"/>
    </source>
</evidence>
<keyword evidence="2" id="KW-1185">Reference proteome</keyword>
<sequence>MKSFCKGGRVLNTRNAGRKRNLAVVDKNKPDQAVHKNNLIKQNNKQEPFPVEPPRHLNKDARSLWKSLAPELIKMGLVTKSDQTNFEMFCTQYQEYREAYAAIKKHGTIYKDSNGNLRKNPAVNVLDTCTKNIRSLGMVLGIDFNSRSQLIDTKSEDNNIDINEAMKAFGG</sequence>